<dbReference type="GO" id="GO:0051537">
    <property type="term" value="F:2 iron, 2 sulfur cluster binding"/>
    <property type="evidence" value="ECO:0007669"/>
    <property type="project" value="UniProtKB-KW"/>
</dbReference>
<dbReference type="InterPro" id="IPR012675">
    <property type="entry name" value="Beta-grasp_dom_sf"/>
</dbReference>
<dbReference type="GO" id="GO:0009055">
    <property type="term" value="F:electron transfer activity"/>
    <property type="evidence" value="ECO:0007669"/>
    <property type="project" value="TreeGrafter"/>
</dbReference>
<evidence type="ECO:0000256" key="5">
    <source>
        <dbReference type="ARBA" id="ARBA00023014"/>
    </source>
</evidence>
<keyword evidence="3" id="KW-0479">Metal-binding</keyword>
<dbReference type="Pfam" id="PF00111">
    <property type="entry name" value="Fer2"/>
    <property type="match status" value="1"/>
</dbReference>
<keyword evidence="2" id="KW-0001">2Fe-2S</keyword>
<dbReference type="PRINTS" id="PR00355">
    <property type="entry name" value="ADRENODOXIN"/>
</dbReference>
<dbReference type="RefSeq" id="WP_134488684.1">
    <property type="nucleotide sequence ID" value="NZ_CP139089.1"/>
</dbReference>
<evidence type="ECO:0000256" key="6">
    <source>
        <dbReference type="ARBA" id="ARBA00034078"/>
    </source>
</evidence>
<dbReference type="Gene3D" id="3.10.20.30">
    <property type="match status" value="1"/>
</dbReference>
<reference evidence="8 9" key="1">
    <citation type="submission" date="2019-03" db="EMBL/GenBank/DDBJ databases">
        <authorList>
            <person name="Kox A.R. M."/>
        </authorList>
    </citation>
    <scope>NUCLEOTIDE SEQUENCE [LARGE SCALE GENOMIC DNA]</scope>
    <source>
        <strain evidence="8">MTUNDRAET4 annotated genome</strain>
    </source>
</reference>
<dbReference type="GO" id="GO:0046872">
    <property type="term" value="F:metal ion binding"/>
    <property type="evidence" value="ECO:0007669"/>
    <property type="project" value="UniProtKB-KW"/>
</dbReference>
<dbReference type="InterPro" id="IPR001041">
    <property type="entry name" value="2Fe-2S_ferredoxin-type"/>
</dbReference>
<gene>
    <name evidence="8" type="primary">fdxB</name>
    <name evidence="8" type="ORF">MTUNDRAET4_1736</name>
</gene>
<dbReference type="SUPFAM" id="SSF54292">
    <property type="entry name" value="2Fe-2S ferredoxin-like"/>
    <property type="match status" value="1"/>
</dbReference>
<dbReference type="Proteomes" id="UP000294360">
    <property type="component" value="Chromosome"/>
</dbReference>
<evidence type="ECO:0000256" key="3">
    <source>
        <dbReference type="ARBA" id="ARBA00022723"/>
    </source>
</evidence>
<dbReference type="AlphaFoldDB" id="A0A4U8YZF6"/>
<keyword evidence="4" id="KW-0408">Iron</keyword>
<dbReference type="EMBL" id="LR536450">
    <property type="protein sequence ID" value="VFU08629.1"/>
    <property type="molecule type" value="Genomic_DNA"/>
</dbReference>
<dbReference type="KEGG" id="mtun:MTUNDRAET4_1736"/>
<dbReference type="PANTHER" id="PTHR23426:SF65">
    <property type="entry name" value="FERREDOXIN-2, MITOCHONDRIAL"/>
    <property type="match status" value="1"/>
</dbReference>
<name>A0A4U8YZF6_METTU</name>
<dbReference type="GO" id="GO:0005829">
    <property type="term" value="C:cytosol"/>
    <property type="evidence" value="ECO:0007669"/>
    <property type="project" value="TreeGrafter"/>
</dbReference>
<dbReference type="CDD" id="cd00207">
    <property type="entry name" value="fer2"/>
    <property type="match status" value="1"/>
</dbReference>
<protein>
    <submittedName>
        <fullName evidence="8">2Fe-2S ferredoxin</fullName>
    </submittedName>
</protein>
<evidence type="ECO:0000313" key="9">
    <source>
        <dbReference type="Proteomes" id="UP000294360"/>
    </source>
</evidence>
<evidence type="ECO:0000256" key="2">
    <source>
        <dbReference type="ARBA" id="ARBA00022714"/>
    </source>
</evidence>
<sequence length="106" mass="11326">MPKITFVDSLGEARTVEADIGSTVMEAAIRNAIPEISAECGGGCACATCHVYVDEAWVSLTGKASDQEEDMLDFAYGVQPNSRLCCQIRVTPELDGLKVTTPDRQG</sequence>
<evidence type="ECO:0000313" key="8">
    <source>
        <dbReference type="EMBL" id="VFU08629.1"/>
    </source>
</evidence>
<evidence type="ECO:0000256" key="4">
    <source>
        <dbReference type="ARBA" id="ARBA00023004"/>
    </source>
</evidence>
<dbReference type="PANTHER" id="PTHR23426">
    <property type="entry name" value="FERREDOXIN/ADRENODOXIN"/>
    <property type="match status" value="1"/>
</dbReference>
<proteinExistence type="inferred from homology"/>
<dbReference type="InterPro" id="IPR001055">
    <property type="entry name" value="Adrenodoxin-like"/>
</dbReference>
<organism evidence="8 9">
    <name type="scientific">Methylocella tundrae</name>
    <dbReference type="NCBI Taxonomy" id="227605"/>
    <lineage>
        <taxon>Bacteria</taxon>
        <taxon>Pseudomonadati</taxon>
        <taxon>Pseudomonadota</taxon>
        <taxon>Alphaproteobacteria</taxon>
        <taxon>Hyphomicrobiales</taxon>
        <taxon>Beijerinckiaceae</taxon>
        <taxon>Methylocella</taxon>
    </lineage>
</organism>
<comment type="cofactor">
    <cofactor evidence="6">
        <name>[2Fe-2S] cluster</name>
        <dbReference type="ChEBI" id="CHEBI:190135"/>
    </cofactor>
</comment>
<dbReference type="InterPro" id="IPR036010">
    <property type="entry name" value="2Fe-2S_ferredoxin-like_sf"/>
</dbReference>
<evidence type="ECO:0000256" key="1">
    <source>
        <dbReference type="ARBA" id="ARBA00010914"/>
    </source>
</evidence>
<keyword evidence="5" id="KW-0411">Iron-sulfur</keyword>
<dbReference type="GO" id="GO:0140647">
    <property type="term" value="P:P450-containing electron transport chain"/>
    <property type="evidence" value="ECO:0007669"/>
    <property type="project" value="InterPro"/>
</dbReference>
<evidence type="ECO:0000259" key="7">
    <source>
        <dbReference type="PROSITE" id="PS51085"/>
    </source>
</evidence>
<feature type="domain" description="2Fe-2S ferredoxin-type" evidence="7">
    <location>
        <begin position="2"/>
        <end position="105"/>
    </location>
</feature>
<dbReference type="OrthoDB" id="9799640at2"/>
<comment type="similarity">
    <text evidence="1">Belongs to the adrenodoxin/putidaredoxin family.</text>
</comment>
<accession>A0A4U8YZF6</accession>
<dbReference type="PROSITE" id="PS51085">
    <property type="entry name" value="2FE2S_FER_2"/>
    <property type="match status" value="1"/>
</dbReference>